<name>A0AAT9HHI5_9ACTN</name>
<dbReference type="AlphaFoldDB" id="A0AAT9HHI5"/>
<evidence type="ECO:0000313" key="1">
    <source>
        <dbReference type="EMBL" id="BFO16829.1"/>
    </source>
</evidence>
<accession>A0AAT9HHI5</accession>
<proteinExistence type="predicted"/>
<organism evidence="1">
    <name type="scientific">Streptomyces haneummycinicus</name>
    <dbReference type="NCBI Taxonomy" id="3074435"/>
    <lineage>
        <taxon>Bacteria</taxon>
        <taxon>Bacillati</taxon>
        <taxon>Actinomycetota</taxon>
        <taxon>Actinomycetes</taxon>
        <taxon>Kitasatosporales</taxon>
        <taxon>Streptomycetaceae</taxon>
        <taxon>Streptomyces</taxon>
    </lineage>
</organism>
<dbReference type="EMBL" id="AP035768">
    <property type="protein sequence ID" value="BFO16829.1"/>
    <property type="molecule type" value="Genomic_DNA"/>
</dbReference>
<reference evidence="1" key="1">
    <citation type="submission" date="2024-06" db="EMBL/GenBank/DDBJ databases">
        <authorList>
            <consortium name="consrtm"/>
            <person name="Uemura M."/>
            <person name="Terahara T."/>
        </authorList>
    </citation>
    <scope>NUCLEOTIDE SEQUENCE</scope>
    <source>
        <strain evidence="1">KM77-8</strain>
    </source>
</reference>
<sequence>MARRRTKGVACGPMVAVMWITLQRNDWRLEAAAQELGRLWSMDALRVRVLLGRWLEDLLEEGLVVEV</sequence>
<gene>
    <name evidence="1" type="ORF">SHKM778_32170</name>
</gene>
<protein>
    <submittedName>
        <fullName evidence="1">Uncharacterized protein</fullName>
    </submittedName>
</protein>
<reference evidence="1" key="2">
    <citation type="submission" date="2024-07" db="EMBL/GenBank/DDBJ databases">
        <title>Streptomyces haneummycinica sp. nov., a new antibiotic-producing actinobacterium isolated from marine sediment.</title>
        <authorList>
            <person name="Uemura M."/>
            <person name="Hamada M."/>
            <person name="Hirano S."/>
            <person name="Kobayashi K."/>
            <person name="Ohshiro T."/>
            <person name="Kobayashi T."/>
            <person name="Terahara T."/>
        </authorList>
    </citation>
    <scope>NUCLEOTIDE SEQUENCE</scope>
    <source>
        <strain evidence="1">KM77-8</strain>
    </source>
</reference>